<dbReference type="InterPro" id="IPR003591">
    <property type="entry name" value="Leu-rich_rpt_typical-subtyp"/>
</dbReference>
<organism evidence="10 11">
    <name type="scientific">Arabidopsis thaliana</name>
    <name type="common">Mouse-ear cress</name>
    <dbReference type="NCBI Taxonomy" id="3702"/>
    <lineage>
        <taxon>Eukaryota</taxon>
        <taxon>Viridiplantae</taxon>
        <taxon>Streptophyta</taxon>
        <taxon>Embryophyta</taxon>
        <taxon>Tracheophyta</taxon>
        <taxon>Spermatophyta</taxon>
        <taxon>Magnoliopsida</taxon>
        <taxon>eudicotyledons</taxon>
        <taxon>Gunneridae</taxon>
        <taxon>Pentapetalae</taxon>
        <taxon>rosids</taxon>
        <taxon>malvids</taxon>
        <taxon>Brassicales</taxon>
        <taxon>Brassicaceae</taxon>
        <taxon>Camelineae</taxon>
        <taxon>Arabidopsis</taxon>
    </lineage>
</organism>
<dbReference type="InterPro" id="IPR058922">
    <property type="entry name" value="WHD_DRP"/>
</dbReference>
<dbReference type="InterPro" id="IPR032675">
    <property type="entry name" value="LRR_dom_sf"/>
</dbReference>
<keyword evidence="5" id="KW-0611">Plant defense</keyword>
<evidence type="ECO:0000256" key="6">
    <source>
        <dbReference type="ARBA" id="ARBA00022840"/>
    </source>
</evidence>
<keyword evidence="2" id="KW-0433">Leucine-rich repeat</keyword>
<dbReference type="Gene3D" id="3.80.10.10">
    <property type="entry name" value="Ribonuclease Inhibitor"/>
    <property type="match status" value="1"/>
</dbReference>
<evidence type="ECO:0000256" key="4">
    <source>
        <dbReference type="ARBA" id="ARBA00022741"/>
    </source>
</evidence>
<feature type="domain" description="Disease resistance protein winged helix" evidence="9">
    <location>
        <begin position="415"/>
        <end position="482"/>
    </location>
</feature>
<sequence>MGNCVSLDVSCHHQTLNHACGCLFGDGNYIHMMEANLEALEKTIQELEERRDDLLRRVVIEEDKGLQRLAQVQGWFSRVQGVESQVNDLLDARSTQTKRLCLLGYCSNKCITSCDYGKKVLKKLKEVEGLLAKGVFHVVAEKSPVPKVEKKHIQTTVGLDSMVEKAWHSLMIGERRTLGLYGMGGVGKTTLLACINNRFLEVVNEFDVVIWVVVSKDLQNESIQDQILGRLSLDKEWKQETENERVSRIKNILNRKKFLLLLDDLWSEVDLNKIGVPPPTQENGSKLVLTTRSKEVCKDMEVDDMMEVVCLSPDEAWELFQQKVGENPIKSHHDFLPVARKIAEKCCGLPLALCVIGKAMACKETVQEWRHAIHVLNSSSHEFPGMEEKILSILKFSYDSLKDEKVKLCFLYCSLFPEDYEIGKEKLIKYWICEGFIDGYRNDDGADNQGYDIIGLLVHAHLLMDGVLTFTVKMHDVIREMALWIASKFGKQKETLCVRSGAQLRQIPKDISWELVRRISLMSNQIAEISCSCNCSNLSTLLLQNNKLVDISGEFFRFMPALVVLDLSRNSILSRLPEEISNLGSLQYLNLSYTAIKSLPDGLKEMKRLIDLNLEFTRELESIVGTATSLPKLQVLRLFCSRVCVDDIVMKELQLLEHLEILTATIEDAVILKNIQGVDRLASSIRGLCLSNMSAPVVILNTVVLGALQRLTIWNSKISEIKIDWESKERRDVICTSSPGFKQLSAVHIVRLEGPTDLTWLLFAENLRILSVSGPSSIEEIINREKGMSISTVHPDIVVPFEKLELLTARDLDELKSICCDPPALPNLRQFYFEGCPKLPKAATEYLRHAWKDVEGGF</sequence>
<evidence type="ECO:0000313" key="10">
    <source>
        <dbReference type="EMBL" id="OAP17762.1"/>
    </source>
</evidence>
<dbReference type="EMBL" id="LUHQ01000001">
    <property type="protein sequence ID" value="OAP17762.1"/>
    <property type="molecule type" value="Genomic_DNA"/>
</dbReference>
<dbReference type="Pfam" id="PF13855">
    <property type="entry name" value="LRR_8"/>
    <property type="match status" value="1"/>
</dbReference>
<dbReference type="AlphaFoldDB" id="A0A178WKW1"/>
<evidence type="ECO:0000256" key="2">
    <source>
        <dbReference type="ARBA" id="ARBA00022614"/>
    </source>
</evidence>
<feature type="domain" description="NB-ARC" evidence="8">
    <location>
        <begin position="160"/>
        <end position="328"/>
    </location>
</feature>
<evidence type="ECO:0000256" key="1">
    <source>
        <dbReference type="ARBA" id="ARBA00008894"/>
    </source>
</evidence>
<dbReference type="PANTHER" id="PTHR33463">
    <property type="entry name" value="NB-ARC DOMAIN-CONTAINING PROTEIN-RELATED"/>
    <property type="match status" value="1"/>
</dbReference>
<evidence type="ECO:0000256" key="7">
    <source>
        <dbReference type="SAM" id="Coils"/>
    </source>
</evidence>
<dbReference type="InterPro" id="IPR042197">
    <property type="entry name" value="Apaf_helical"/>
</dbReference>
<gene>
    <name evidence="10" type="ordered locus">AXX17_At1g16650</name>
</gene>
<name>A0A178WKW1_ARATH</name>
<evidence type="ECO:0000259" key="9">
    <source>
        <dbReference type="Pfam" id="PF23559"/>
    </source>
</evidence>
<keyword evidence="7" id="KW-0175">Coiled coil</keyword>
<evidence type="ECO:0000313" key="11">
    <source>
        <dbReference type="Proteomes" id="UP000078284"/>
    </source>
</evidence>
<keyword evidence="4" id="KW-0547">Nucleotide-binding</keyword>
<dbReference type="FunFam" id="1.10.8.430:FF:000003">
    <property type="entry name" value="Probable disease resistance protein At5g66910"/>
    <property type="match status" value="1"/>
</dbReference>
<dbReference type="GO" id="GO:0006952">
    <property type="term" value="P:defense response"/>
    <property type="evidence" value="ECO:0007669"/>
    <property type="project" value="UniProtKB-KW"/>
</dbReference>
<reference evidence="11" key="1">
    <citation type="journal article" date="2016" name="Proc. Natl. Acad. Sci. U.S.A.">
        <title>Chromosome-level assembly of Arabidopsis thaliana Ler reveals the extent of translocation and inversion polymorphisms.</title>
        <authorList>
            <person name="Zapata L."/>
            <person name="Ding J."/>
            <person name="Willing E.M."/>
            <person name="Hartwig B."/>
            <person name="Bezdan D."/>
            <person name="Jiao W.B."/>
            <person name="Patel V."/>
            <person name="Velikkakam James G."/>
            <person name="Koornneef M."/>
            <person name="Ossowski S."/>
            <person name="Schneeberger K."/>
        </authorList>
    </citation>
    <scope>NUCLEOTIDE SEQUENCE [LARGE SCALE GENOMIC DNA]</scope>
    <source>
        <strain evidence="11">cv. Landsberg erecta</strain>
    </source>
</reference>
<dbReference type="Pfam" id="PF23559">
    <property type="entry name" value="WHD_DRP"/>
    <property type="match status" value="1"/>
</dbReference>
<dbReference type="InterPro" id="IPR027417">
    <property type="entry name" value="P-loop_NTPase"/>
</dbReference>
<keyword evidence="3" id="KW-0677">Repeat</keyword>
<keyword evidence="6" id="KW-0067">ATP-binding</keyword>
<dbReference type="ExpressionAtlas" id="A0A178WKW1">
    <property type="expression patterns" value="baseline and differential"/>
</dbReference>
<dbReference type="Gene3D" id="3.40.50.300">
    <property type="entry name" value="P-loop containing nucleotide triphosphate hydrolases"/>
    <property type="match status" value="1"/>
</dbReference>
<dbReference type="PRINTS" id="PR00364">
    <property type="entry name" value="DISEASERSIST"/>
</dbReference>
<dbReference type="Gene3D" id="1.10.8.430">
    <property type="entry name" value="Helical domain of apoptotic protease-activating factors"/>
    <property type="match status" value="1"/>
</dbReference>
<dbReference type="SMART" id="SM00369">
    <property type="entry name" value="LRR_TYP"/>
    <property type="match status" value="3"/>
</dbReference>
<dbReference type="SUPFAM" id="SSF52058">
    <property type="entry name" value="L domain-like"/>
    <property type="match status" value="1"/>
</dbReference>
<dbReference type="InterPro" id="IPR036388">
    <property type="entry name" value="WH-like_DNA-bd_sf"/>
</dbReference>
<comment type="caution">
    <text evidence="10">The sequence shown here is derived from an EMBL/GenBank/DDBJ whole genome shotgun (WGS) entry which is preliminary data.</text>
</comment>
<dbReference type="InterPro" id="IPR001611">
    <property type="entry name" value="Leu-rich_rpt"/>
</dbReference>
<dbReference type="InterPro" id="IPR050905">
    <property type="entry name" value="Plant_NBS-LRR"/>
</dbReference>
<dbReference type="GO" id="GO:0043531">
    <property type="term" value="F:ADP binding"/>
    <property type="evidence" value="ECO:0007669"/>
    <property type="project" value="InterPro"/>
</dbReference>
<comment type="similarity">
    <text evidence="1">Belongs to the disease resistance NB-LRR family.</text>
</comment>
<dbReference type="FunFam" id="3.40.50.300:FF:001091">
    <property type="entry name" value="Probable disease resistance protein At1g61300"/>
    <property type="match status" value="1"/>
</dbReference>
<proteinExistence type="inferred from homology"/>
<dbReference type="Pfam" id="PF00931">
    <property type="entry name" value="NB-ARC"/>
    <property type="match status" value="1"/>
</dbReference>
<dbReference type="FunFam" id="3.80.10.10:FF:000834">
    <property type="entry name" value="Probable disease resistance protein At1g15890"/>
    <property type="match status" value="1"/>
</dbReference>
<dbReference type="GO" id="GO:0005524">
    <property type="term" value="F:ATP binding"/>
    <property type="evidence" value="ECO:0007669"/>
    <property type="project" value="UniProtKB-KW"/>
</dbReference>
<dbReference type="PANTHER" id="PTHR33463:SF220">
    <property type="entry name" value="NB-ARC DOMAIN-CONTAINING PROTEIN"/>
    <property type="match status" value="1"/>
</dbReference>
<feature type="coiled-coil region" evidence="7">
    <location>
        <begin position="30"/>
        <end position="64"/>
    </location>
</feature>
<dbReference type="Proteomes" id="UP000078284">
    <property type="component" value="Chromosome 1"/>
</dbReference>
<dbReference type="SUPFAM" id="SSF52540">
    <property type="entry name" value="P-loop containing nucleoside triphosphate hydrolases"/>
    <property type="match status" value="1"/>
</dbReference>
<dbReference type="PROSITE" id="PS51450">
    <property type="entry name" value="LRR"/>
    <property type="match status" value="1"/>
</dbReference>
<evidence type="ECO:0000259" key="8">
    <source>
        <dbReference type="Pfam" id="PF00931"/>
    </source>
</evidence>
<evidence type="ECO:0000256" key="3">
    <source>
        <dbReference type="ARBA" id="ARBA00022737"/>
    </source>
</evidence>
<accession>A0A178WKW1</accession>
<dbReference type="FunFam" id="1.10.10.10:FF:000322">
    <property type="entry name" value="Probable disease resistance protein At1g63360"/>
    <property type="match status" value="1"/>
</dbReference>
<dbReference type="Gene3D" id="1.10.10.10">
    <property type="entry name" value="Winged helix-like DNA-binding domain superfamily/Winged helix DNA-binding domain"/>
    <property type="match status" value="1"/>
</dbReference>
<evidence type="ECO:0000256" key="5">
    <source>
        <dbReference type="ARBA" id="ARBA00022821"/>
    </source>
</evidence>
<dbReference type="InterPro" id="IPR002182">
    <property type="entry name" value="NB-ARC"/>
</dbReference>
<protein>
    <submittedName>
        <fullName evidence="10">Uncharacterized protein</fullName>
    </submittedName>
</protein>